<evidence type="ECO:0008006" key="4">
    <source>
        <dbReference type="Google" id="ProtNLM"/>
    </source>
</evidence>
<organism evidence="2 3">
    <name type="scientific">Candidatus Woykebacteria bacterium GWB1_45_5</name>
    <dbReference type="NCBI Taxonomy" id="1802592"/>
    <lineage>
        <taxon>Bacteria</taxon>
        <taxon>Candidatus Woykeibacteriota</taxon>
    </lineage>
</organism>
<sequence>MLVASMTRAGRFFLILICWWFLSLSLILGVLITAPTFSRNLGLSLLVANSSKNIFNSVEVYASDKSRPTDIFALIKGDDSRAVLVDRFLTKYGSPMQGTGKEFVSAADRNGLDWRLLPAIAFQESNLGKKIPKGSHNPFGWAIYAGRNSGAYFDSWSEAINIVATRMRENYSSNGIINPETIVIKYTSQHNPAWVFAVQSAIQEISATEY</sequence>
<keyword evidence="1" id="KW-0812">Transmembrane</keyword>
<reference evidence="2 3" key="1">
    <citation type="journal article" date="2016" name="Nat. Commun.">
        <title>Thousands of microbial genomes shed light on interconnected biogeochemical processes in an aquifer system.</title>
        <authorList>
            <person name="Anantharaman K."/>
            <person name="Brown C.T."/>
            <person name="Hug L.A."/>
            <person name="Sharon I."/>
            <person name="Castelle C.J."/>
            <person name="Probst A.J."/>
            <person name="Thomas B.C."/>
            <person name="Singh A."/>
            <person name="Wilkins M.J."/>
            <person name="Karaoz U."/>
            <person name="Brodie E.L."/>
            <person name="Williams K.H."/>
            <person name="Hubbard S.S."/>
            <person name="Banfield J.F."/>
        </authorList>
    </citation>
    <scope>NUCLEOTIDE SEQUENCE [LARGE SCALE GENOMIC DNA]</scope>
</reference>
<name>A0A1G1WA33_9BACT</name>
<proteinExistence type="predicted"/>
<keyword evidence="1" id="KW-1133">Transmembrane helix</keyword>
<keyword evidence="1" id="KW-0472">Membrane</keyword>
<protein>
    <recommendedName>
        <fullName evidence="4">Mannosyl-glycoprotein endo-beta-N-acetylglucosamidase-like domain-containing protein</fullName>
    </recommendedName>
</protein>
<evidence type="ECO:0000256" key="1">
    <source>
        <dbReference type="SAM" id="Phobius"/>
    </source>
</evidence>
<feature type="transmembrane region" description="Helical" evidence="1">
    <location>
        <begin position="12"/>
        <end position="34"/>
    </location>
</feature>
<evidence type="ECO:0000313" key="3">
    <source>
        <dbReference type="Proteomes" id="UP000178493"/>
    </source>
</evidence>
<gene>
    <name evidence="2" type="ORF">A2126_03525</name>
</gene>
<dbReference type="EMBL" id="MHCO01000014">
    <property type="protein sequence ID" value="OGY24491.1"/>
    <property type="molecule type" value="Genomic_DNA"/>
</dbReference>
<comment type="caution">
    <text evidence="2">The sequence shown here is derived from an EMBL/GenBank/DDBJ whole genome shotgun (WGS) entry which is preliminary data.</text>
</comment>
<dbReference type="Proteomes" id="UP000178493">
    <property type="component" value="Unassembled WGS sequence"/>
</dbReference>
<accession>A0A1G1WA33</accession>
<evidence type="ECO:0000313" key="2">
    <source>
        <dbReference type="EMBL" id="OGY24491.1"/>
    </source>
</evidence>
<dbReference type="AlphaFoldDB" id="A0A1G1WA33"/>